<protein>
    <recommendedName>
        <fullName evidence="2">DUF7888 domain-containing protein</fullName>
    </recommendedName>
</protein>
<organism evidence="3 4">
    <name type="scientific">Pseudozyma flocculosa</name>
    <dbReference type="NCBI Taxonomy" id="84751"/>
    <lineage>
        <taxon>Eukaryota</taxon>
        <taxon>Fungi</taxon>
        <taxon>Dikarya</taxon>
        <taxon>Basidiomycota</taxon>
        <taxon>Ustilaginomycotina</taxon>
        <taxon>Ustilaginomycetes</taxon>
        <taxon>Ustilaginales</taxon>
        <taxon>Ustilaginaceae</taxon>
        <taxon>Pseudozyma</taxon>
    </lineage>
</organism>
<dbReference type="EMBL" id="OOIP01000031">
    <property type="protein sequence ID" value="SPO41798.1"/>
    <property type="molecule type" value="Genomic_DNA"/>
</dbReference>
<dbReference type="OrthoDB" id="3478218at2759"/>
<gene>
    <name evidence="3" type="ORF">PSFLO_07280</name>
</gene>
<dbReference type="Proteomes" id="UP000323386">
    <property type="component" value="Unassembled WGS sequence"/>
</dbReference>
<keyword evidence="1" id="KW-0732">Signal</keyword>
<name>A0A5C3FBS4_9BASI</name>
<dbReference type="PANTHER" id="PTHR40845">
    <property type="match status" value="1"/>
</dbReference>
<evidence type="ECO:0000256" key="1">
    <source>
        <dbReference type="SAM" id="SignalP"/>
    </source>
</evidence>
<accession>A0A5C3FBS4</accession>
<dbReference type="AlphaFoldDB" id="A0A5C3FBS4"/>
<evidence type="ECO:0000313" key="4">
    <source>
        <dbReference type="Proteomes" id="UP000323386"/>
    </source>
</evidence>
<dbReference type="Pfam" id="PF25411">
    <property type="entry name" value="DUF7888"/>
    <property type="match status" value="1"/>
</dbReference>
<reference evidence="3 4" key="1">
    <citation type="submission" date="2018-03" db="EMBL/GenBank/DDBJ databases">
        <authorList>
            <person name="Guldener U."/>
        </authorList>
    </citation>
    <scope>NUCLEOTIDE SEQUENCE [LARGE SCALE GENOMIC DNA]</scope>
    <source>
        <strain evidence="3 4">DAOM196992</strain>
    </source>
</reference>
<feature type="signal peptide" evidence="1">
    <location>
        <begin position="1"/>
        <end position="21"/>
    </location>
</feature>
<feature type="domain" description="DUF7888" evidence="2">
    <location>
        <begin position="73"/>
        <end position="200"/>
    </location>
</feature>
<feature type="chain" id="PRO_5022763356" description="DUF7888 domain-containing protein" evidence="1">
    <location>
        <begin position="22"/>
        <end position="201"/>
    </location>
</feature>
<sequence>MKFFSASSLAIAFAVTGMANAAAVPAQADGNTLVAARADGNTLENFAAIPDQADDHTLESRAAGAVAGVAAKYIIKQVGNAAVAEAIAQAFKTLGGLGQWNSARERFTKNTVAAMWARRPRNARAAVCYNMAYRVSRPSQMTPVTSVEFRLGNLNTDYDCFYMWGPDNHFNSQGDGGYINLATITQGNCSFDKKTSDIYCA</sequence>
<keyword evidence="4" id="KW-1185">Reference proteome</keyword>
<dbReference type="PANTHER" id="PTHR40845:SF1">
    <property type="match status" value="1"/>
</dbReference>
<proteinExistence type="predicted"/>
<dbReference type="InterPro" id="IPR057210">
    <property type="entry name" value="DUF7888"/>
</dbReference>
<evidence type="ECO:0000259" key="2">
    <source>
        <dbReference type="Pfam" id="PF25411"/>
    </source>
</evidence>
<evidence type="ECO:0000313" key="3">
    <source>
        <dbReference type="EMBL" id="SPO41798.1"/>
    </source>
</evidence>